<evidence type="ECO:0000313" key="15">
    <source>
        <dbReference type="Proteomes" id="UP001431209"/>
    </source>
</evidence>
<dbReference type="GO" id="GO:0006436">
    <property type="term" value="P:tryptophanyl-tRNA aminoacylation"/>
    <property type="evidence" value="ECO:0007669"/>
    <property type="project" value="InterPro"/>
</dbReference>
<keyword evidence="8 13" id="KW-0067">ATP-binding</keyword>
<gene>
    <name evidence="14" type="ORF">AKO1_009983</name>
</gene>
<evidence type="ECO:0000256" key="5">
    <source>
        <dbReference type="ARBA" id="ARBA00022490"/>
    </source>
</evidence>
<dbReference type="CDD" id="cd00806">
    <property type="entry name" value="TrpRS_core"/>
    <property type="match status" value="1"/>
</dbReference>
<dbReference type="Gene3D" id="1.10.240.10">
    <property type="entry name" value="Tyrosyl-Transfer RNA Synthetase"/>
    <property type="match status" value="1"/>
</dbReference>
<evidence type="ECO:0000256" key="12">
    <source>
        <dbReference type="ARBA" id="ARBA00049929"/>
    </source>
</evidence>
<comment type="caution">
    <text evidence="14">The sequence shown here is derived from an EMBL/GenBank/DDBJ whole genome shotgun (WGS) entry which is preliminary data.</text>
</comment>
<evidence type="ECO:0000256" key="3">
    <source>
        <dbReference type="ARBA" id="ARBA00013161"/>
    </source>
</evidence>
<evidence type="ECO:0000256" key="4">
    <source>
        <dbReference type="ARBA" id="ARBA00013782"/>
    </source>
</evidence>
<evidence type="ECO:0000256" key="11">
    <source>
        <dbReference type="ARBA" id="ARBA00030268"/>
    </source>
</evidence>
<dbReference type="InterPro" id="IPR002306">
    <property type="entry name" value="Trp-tRNA-ligase"/>
</dbReference>
<dbReference type="PROSITE" id="PS00178">
    <property type="entry name" value="AA_TRNA_LIGASE_I"/>
    <property type="match status" value="1"/>
</dbReference>
<evidence type="ECO:0000256" key="13">
    <source>
        <dbReference type="RuleBase" id="RU363036"/>
    </source>
</evidence>
<evidence type="ECO:0000256" key="6">
    <source>
        <dbReference type="ARBA" id="ARBA00022598"/>
    </source>
</evidence>
<dbReference type="SUPFAM" id="SSF52374">
    <property type="entry name" value="Nucleotidylyl transferase"/>
    <property type="match status" value="1"/>
</dbReference>
<keyword evidence="6 13" id="KW-0436">Ligase</keyword>
<dbReference type="FunFam" id="3.40.50.620:FF:000033">
    <property type="entry name" value="tryptophan--tRNA ligase, cytoplasmic"/>
    <property type="match status" value="1"/>
</dbReference>
<evidence type="ECO:0000256" key="10">
    <source>
        <dbReference type="ARBA" id="ARBA00023146"/>
    </source>
</evidence>
<dbReference type="GO" id="GO:0005737">
    <property type="term" value="C:cytoplasm"/>
    <property type="evidence" value="ECO:0007669"/>
    <property type="project" value="UniProtKB-SubCell"/>
</dbReference>
<dbReference type="FunFam" id="1.10.240.10:FF:000007">
    <property type="entry name" value="Tryptophan--tRNA ligase"/>
    <property type="match status" value="1"/>
</dbReference>
<name>A0AAW2ZR43_9EUKA</name>
<dbReference type="InterPro" id="IPR014729">
    <property type="entry name" value="Rossmann-like_a/b/a_fold"/>
</dbReference>
<protein>
    <recommendedName>
        <fullName evidence="4">Tryptophan--tRNA ligase, cytoplasmic</fullName>
        <ecNumber evidence="3">6.1.1.2</ecNumber>
    </recommendedName>
    <alternativeName>
        <fullName evidence="11">Tryptophanyl-tRNA synthetase</fullName>
    </alternativeName>
</protein>
<keyword evidence="9 13" id="KW-0648">Protein biosynthesis</keyword>
<organism evidence="14 15">
    <name type="scientific">Acrasis kona</name>
    <dbReference type="NCBI Taxonomy" id="1008807"/>
    <lineage>
        <taxon>Eukaryota</taxon>
        <taxon>Discoba</taxon>
        <taxon>Heterolobosea</taxon>
        <taxon>Tetramitia</taxon>
        <taxon>Eutetramitia</taxon>
        <taxon>Acrasidae</taxon>
        <taxon>Acrasis</taxon>
    </lineage>
</organism>
<dbReference type="EC" id="6.1.1.2" evidence="3"/>
<dbReference type="Gene3D" id="3.40.50.620">
    <property type="entry name" value="HUPs"/>
    <property type="match status" value="1"/>
</dbReference>
<keyword evidence="10 13" id="KW-0030">Aminoacyl-tRNA synthetase</keyword>
<dbReference type="Pfam" id="PF00579">
    <property type="entry name" value="tRNA-synt_1b"/>
    <property type="match status" value="2"/>
</dbReference>
<keyword evidence="5" id="KW-0963">Cytoplasm</keyword>
<dbReference type="PRINTS" id="PR01039">
    <property type="entry name" value="TRNASYNTHTRP"/>
</dbReference>
<dbReference type="PANTHER" id="PTHR10055">
    <property type="entry name" value="TRYPTOPHANYL-TRNA SYNTHETASE"/>
    <property type="match status" value="1"/>
</dbReference>
<evidence type="ECO:0000256" key="8">
    <source>
        <dbReference type="ARBA" id="ARBA00022840"/>
    </source>
</evidence>
<dbReference type="InterPro" id="IPR001412">
    <property type="entry name" value="aa-tRNA-synth_I_CS"/>
</dbReference>
<dbReference type="NCBIfam" id="TIGR00233">
    <property type="entry name" value="trpS"/>
    <property type="match status" value="1"/>
</dbReference>
<comment type="similarity">
    <text evidence="2 13">Belongs to the class-I aminoacyl-tRNA synthetase family.</text>
</comment>
<evidence type="ECO:0000256" key="1">
    <source>
        <dbReference type="ARBA" id="ARBA00004496"/>
    </source>
</evidence>
<dbReference type="GO" id="GO:0004830">
    <property type="term" value="F:tryptophan-tRNA ligase activity"/>
    <property type="evidence" value="ECO:0007669"/>
    <property type="project" value="UniProtKB-EC"/>
</dbReference>
<comment type="catalytic activity">
    <reaction evidence="12">
        <text>tRNA(Trp) + L-tryptophan + ATP = L-tryptophyl-tRNA(Trp) + AMP + diphosphate + H(+)</text>
        <dbReference type="Rhea" id="RHEA:24080"/>
        <dbReference type="Rhea" id="RHEA-COMP:9671"/>
        <dbReference type="Rhea" id="RHEA-COMP:9705"/>
        <dbReference type="ChEBI" id="CHEBI:15378"/>
        <dbReference type="ChEBI" id="CHEBI:30616"/>
        <dbReference type="ChEBI" id="CHEBI:33019"/>
        <dbReference type="ChEBI" id="CHEBI:57912"/>
        <dbReference type="ChEBI" id="CHEBI:78442"/>
        <dbReference type="ChEBI" id="CHEBI:78535"/>
        <dbReference type="ChEBI" id="CHEBI:456215"/>
        <dbReference type="EC" id="6.1.1.2"/>
    </reaction>
</comment>
<reference evidence="14 15" key="1">
    <citation type="submission" date="2024-03" db="EMBL/GenBank/DDBJ databases">
        <title>The Acrasis kona genome and developmental transcriptomes reveal deep origins of eukaryotic multicellular pathways.</title>
        <authorList>
            <person name="Sheikh S."/>
            <person name="Fu C.-J."/>
            <person name="Brown M.W."/>
            <person name="Baldauf S.L."/>
        </authorList>
    </citation>
    <scope>NUCLEOTIDE SEQUENCE [LARGE SCALE GENOMIC DNA]</scope>
    <source>
        <strain evidence="14 15">ATCC MYA-3509</strain>
    </source>
</reference>
<accession>A0AAW2ZR43</accession>
<evidence type="ECO:0000256" key="2">
    <source>
        <dbReference type="ARBA" id="ARBA00005594"/>
    </source>
</evidence>
<dbReference type="GO" id="GO:0005524">
    <property type="term" value="F:ATP binding"/>
    <property type="evidence" value="ECO:0007669"/>
    <property type="project" value="UniProtKB-KW"/>
</dbReference>
<proteinExistence type="inferred from homology"/>
<dbReference type="PANTHER" id="PTHR10055:SF1">
    <property type="entry name" value="TRYPTOPHAN--TRNA LIGASE, CYTOPLASMIC"/>
    <property type="match status" value="1"/>
</dbReference>
<sequence>MNNFVRNTHKLNKHYIGRLYSQVVTPFEVKAEQGSCVNYDKLIEQFGSDPISEEQIRRLEAITGKKPHHLLRRGVFFSQRNFSDILDAHEKRNSKVPPFYLYTGRGPSSQSMHIGHLIPFIFTKWLQDTFDVPLVIQMTDDEKFLWKDLDQKTLRTMTVENIKDVIAVGFDPKKTFIFNNFDYMGHMYRTVSRIQKSITTSQVMGCLGLTNSSNIGKIAFTASQAAPCFPSSFPHIFRDEKLNSKIKCLIPCAIDQDPFFRITRDISNKLGFQKPCLIHSKFFPSLQGNNSKMSASDGMSSIFLTDTDKQVQSKINKSMSGGGATLEEHEKFGANLHADIPYQYMRFFMEDNDELERIGREYSSGRMRTMEVKKIAVELLLDIIKGHKQRREQITQQTIDDFMNTSQDKWK</sequence>
<evidence type="ECO:0000256" key="7">
    <source>
        <dbReference type="ARBA" id="ARBA00022741"/>
    </source>
</evidence>
<comment type="subcellular location">
    <subcellularLocation>
        <location evidence="1">Cytoplasm</location>
    </subcellularLocation>
</comment>
<evidence type="ECO:0000256" key="9">
    <source>
        <dbReference type="ARBA" id="ARBA00022917"/>
    </source>
</evidence>
<dbReference type="AlphaFoldDB" id="A0AAW2ZR43"/>
<evidence type="ECO:0000313" key="14">
    <source>
        <dbReference type="EMBL" id="KAL0491219.1"/>
    </source>
</evidence>
<keyword evidence="15" id="KW-1185">Reference proteome</keyword>
<dbReference type="InterPro" id="IPR002305">
    <property type="entry name" value="aa-tRNA-synth_Ic"/>
</dbReference>
<dbReference type="EMBL" id="JAOPGA020001779">
    <property type="protein sequence ID" value="KAL0491219.1"/>
    <property type="molecule type" value="Genomic_DNA"/>
</dbReference>
<dbReference type="Proteomes" id="UP001431209">
    <property type="component" value="Unassembled WGS sequence"/>
</dbReference>
<keyword evidence="7 13" id="KW-0547">Nucleotide-binding</keyword>